<accession>A0A1W2WAH4</accession>
<reference evidence="10" key="1">
    <citation type="journal article" date="2002" name="Science">
        <title>The draft genome of Ciona intestinalis: insights into chordate and vertebrate origins.</title>
        <authorList>
            <person name="Dehal P."/>
            <person name="Satou Y."/>
            <person name="Campbell R.K."/>
            <person name="Chapman J."/>
            <person name="Degnan B."/>
            <person name="De Tomaso A."/>
            <person name="Davidson B."/>
            <person name="Di Gregorio A."/>
            <person name="Gelpke M."/>
            <person name="Goodstein D.M."/>
            <person name="Harafuji N."/>
            <person name="Hastings K.E."/>
            <person name="Ho I."/>
            <person name="Hotta K."/>
            <person name="Huang W."/>
            <person name="Kawashima T."/>
            <person name="Lemaire P."/>
            <person name="Martinez D."/>
            <person name="Meinertzhagen I.A."/>
            <person name="Necula S."/>
            <person name="Nonaka M."/>
            <person name="Putnam N."/>
            <person name="Rash S."/>
            <person name="Saiga H."/>
            <person name="Satake M."/>
            <person name="Terry A."/>
            <person name="Yamada L."/>
            <person name="Wang H.G."/>
            <person name="Awazu S."/>
            <person name="Azumi K."/>
            <person name="Boore J."/>
            <person name="Branno M."/>
            <person name="Chin-Bow S."/>
            <person name="DeSantis R."/>
            <person name="Doyle S."/>
            <person name="Francino P."/>
            <person name="Keys D.N."/>
            <person name="Haga S."/>
            <person name="Hayashi H."/>
            <person name="Hino K."/>
            <person name="Imai K.S."/>
            <person name="Inaba K."/>
            <person name="Kano S."/>
            <person name="Kobayashi K."/>
            <person name="Kobayashi M."/>
            <person name="Lee B.I."/>
            <person name="Makabe K.W."/>
            <person name="Manohar C."/>
            <person name="Matassi G."/>
            <person name="Medina M."/>
            <person name="Mochizuki Y."/>
            <person name="Mount S."/>
            <person name="Morishita T."/>
            <person name="Miura S."/>
            <person name="Nakayama A."/>
            <person name="Nishizaka S."/>
            <person name="Nomoto H."/>
            <person name="Ohta F."/>
            <person name="Oishi K."/>
            <person name="Rigoutsos I."/>
            <person name="Sano M."/>
            <person name="Sasaki A."/>
            <person name="Sasakura Y."/>
            <person name="Shoguchi E."/>
            <person name="Shin-i T."/>
            <person name="Spagnuolo A."/>
            <person name="Stainier D."/>
            <person name="Suzuki M.M."/>
            <person name="Tassy O."/>
            <person name="Takatori N."/>
            <person name="Tokuoka M."/>
            <person name="Yagi K."/>
            <person name="Yoshizaki F."/>
            <person name="Wada S."/>
            <person name="Zhang C."/>
            <person name="Hyatt P.D."/>
            <person name="Larimer F."/>
            <person name="Detter C."/>
            <person name="Doggett N."/>
            <person name="Glavina T."/>
            <person name="Hawkins T."/>
            <person name="Richardson P."/>
            <person name="Lucas S."/>
            <person name="Kohara Y."/>
            <person name="Levine M."/>
            <person name="Satoh N."/>
            <person name="Rokhsar D.S."/>
        </authorList>
    </citation>
    <scope>NUCLEOTIDE SEQUENCE [LARGE SCALE GENOMIC DNA]</scope>
</reference>
<gene>
    <name evidence="9" type="primary">LOC100187385</name>
</gene>
<sequence>MSQQVLKANLVLASDNKKHEDPELSYLRKEVGGYAVTSSRPPKSLVSDKDFTRNPYIRKSAVLSKSNSKVEPKAVVIHNRYLSKDEWRQIFLDYNATGYYNENFLSVVITQFVLQINPVDGLKGSARSNVMLWESKDWHRSPLLQSLIDYIIREEDGYSVPETALTVYSKACLDRLDPQRVVDIFRKVKHRTEVHNVHYLQLVVSAFHPHIGPDYEDCKKWIFPYMKSFHKLSPTDLQLVSALAIAAFRHNDLEVALPLLSHNTKKSFKDLPVLNDPILQPFLQCMSYCDDPTTWSERKKVVESYLNDRCKRNHCFTADHIGHVADWFKQIKSENWTPHWLTHNDVMCKQGFCPITGKELITTNLQEHESDYLKEIIAQVLMELVHGKSNPYALKKLRNMKEEDSERGILKMSFITVRFLEFIMEHGPFDAVIDGLNVVLGTNATSNTPGLKLLYNGIKFMKRKRKNMKIFLPLPYSMQPHIEQHVNDLNNVTSIMYFKSRKIMDDSLLLYAAMVGNDDCLLISMDKFRDFAFYVKSSLGDEAASLFFKFQRNRQTYISPFGKVAKPLGTAHTVVKGESSWNFGYYQNVAEYSKAKYPTRWLCMRKT</sequence>
<accession>F6YG96</accession>
<evidence type="ECO:0000256" key="5">
    <source>
        <dbReference type="ARBA" id="ARBA00022833"/>
    </source>
</evidence>
<dbReference type="PANTHER" id="PTHR13547">
    <property type="match status" value="1"/>
</dbReference>
<dbReference type="InParanoid" id="F6YG96"/>
<comment type="similarity">
    <text evidence="2">Belongs to the PPR family. P subfamily.</text>
</comment>
<dbReference type="RefSeq" id="XP_002125581.1">
    <property type="nucleotide sequence ID" value="XM_002125545.4"/>
</dbReference>
<keyword evidence="3" id="KW-0479">Metal-binding</keyword>
<dbReference type="HOGENOM" id="CLU_449734_0_0_1"/>
<evidence type="ECO:0000256" key="2">
    <source>
        <dbReference type="ARBA" id="ARBA00007626"/>
    </source>
</evidence>
<dbReference type="OrthoDB" id="46913at2759"/>
<keyword evidence="7" id="KW-0496">Mitochondrion</keyword>
<reference evidence="9" key="2">
    <citation type="journal article" date="2008" name="Genome Biol.">
        <title>Improved genome assembly and evidence-based global gene model set for the chordate Ciona intestinalis: new insight into intron and operon populations.</title>
        <authorList>
            <person name="Satou Y."/>
            <person name="Mineta K."/>
            <person name="Ogasawara M."/>
            <person name="Sasakura Y."/>
            <person name="Shoguchi E."/>
            <person name="Ueno K."/>
            <person name="Yamada L."/>
            <person name="Matsumoto J."/>
            <person name="Wasserscheid J."/>
            <person name="Dewar K."/>
            <person name="Wiley G.B."/>
            <person name="Macmil S.L."/>
            <person name="Roe B.A."/>
            <person name="Zeller R.W."/>
            <person name="Hastings K.E."/>
            <person name="Lemaire P."/>
            <person name="Lindquist E."/>
            <person name="Endo T."/>
            <person name="Hotta K."/>
            <person name="Inaba K."/>
        </authorList>
    </citation>
    <scope>NUCLEOTIDE SEQUENCE [LARGE SCALE GENOMIC DNA]</scope>
    <source>
        <strain evidence="9">wild type</strain>
    </source>
</reference>
<evidence type="ECO:0000259" key="8">
    <source>
        <dbReference type="Pfam" id="PF16953"/>
    </source>
</evidence>
<comment type="subcellular location">
    <subcellularLocation>
        <location evidence="1">Mitochondrion</location>
    </subcellularLocation>
</comment>
<evidence type="ECO:0000313" key="10">
    <source>
        <dbReference type="Proteomes" id="UP000008144"/>
    </source>
</evidence>
<name>F6YG96_CIOIN</name>
<dbReference type="InterPro" id="IPR031595">
    <property type="entry name" value="PRORP_C"/>
</dbReference>
<dbReference type="EMBL" id="EAAA01001766">
    <property type="status" value="NOT_ANNOTATED_CDS"/>
    <property type="molecule type" value="Genomic_DNA"/>
</dbReference>
<evidence type="ECO:0000256" key="3">
    <source>
        <dbReference type="ARBA" id="ARBA00022723"/>
    </source>
</evidence>
<reference evidence="9" key="4">
    <citation type="submission" date="2025-09" db="UniProtKB">
        <authorList>
            <consortium name="Ensembl"/>
        </authorList>
    </citation>
    <scope>IDENTIFICATION</scope>
</reference>
<evidence type="ECO:0000256" key="4">
    <source>
        <dbReference type="ARBA" id="ARBA00022801"/>
    </source>
</evidence>
<evidence type="ECO:0000256" key="6">
    <source>
        <dbReference type="ARBA" id="ARBA00022946"/>
    </source>
</evidence>
<dbReference type="AlphaFoldDB" id="F6YG96"/>
<keyword evidence="4" id="KW-0378">Hydrolase</keyword>
<dbReference type="Proteomes" id="UP000008144">
    <property type="component" value="Chromosome 3"/>
</dbReference>
<dbReference type="Pfam" id="PF16953">
    <property type="entry name" value="PRORP"/>
    <property type="match status" value="1"/>
</dbReference>
<dbReference type="Ensembl" id="ENSCINT00000008753.3">
    <property type="protein sequence ID" value="ENSCINP00000008753.3"/>
    <property type="gene ID" value="ENSCING00000004243.3"/>
</dbReference>
<dbReference type="GO" id="GO:0046872">
    <property type="term" value="F:metal ion binding"/>
    <property type="evidence" value="ECO:0007669"/>
    <property type="project" value="UniProtKB-KW"/>
</dbReference>
<proteinExistence type="inferred from homology"/>
<dbReference type="GeneID" id="100187385"/>
<dbReference type="STRING" id="7719.ENSCINP00000008753"/>
<organism evidence="9 10">
    <name type="scientific">Ciona intestinalis</name>
    <name type="common">Transparent sea squirt</name>
    <name type="synonym">Ascidia intestinalis</name>
    <dbReference type="NCBI Taxonomy" id="7719"/>
    <lineage>
        <taxon>Eukaryota</taxon>
        <taxon>Metazoa</taxon>
        <taxon>Chordata</taxon>
        <taxon>Tunicata</taxon>
        <taxon>Ascidiacea</taxon>
        <taxon>Phlebobranchia</taxon>
        <taxon>Cionidae</taxon>
        <taxon>Ciona</taxon>
    </lineage>
</organism>
<dbReference type="PANTHER" id="PTHR13547:SF1">
    <property type="entry name" value="MITOCHONDRIAL RIBONUCLEASE P CATALYTIC SUBUNIT"/>
    <property type="match status" value="1"/>
</dbReference>
<keyword evidence="6" id="KW-0809">Transit peptide</keyword>
<keyword evidence="5" id="KW-0862">Zinc</keyword>
<dbReference type="GO" id="GO:0030678">
    <property type="term" value="C:mitochondrial ribonuclease P complex"/>
    <property type="evidence" value="ECO:0000318"/>
    <property type="project" value="GO_Central"/>
</dbReference>
<dbReference type="GeneTree" id="ENSGT00390000002201"/>
<dbReference type="GO" id="GO:0001682">
    <property type="term" value="P:tRNA 5'-leader removal"/>
    <property type="evidence" value="ECO:0000318"/>
    <property type="project" value="GO_Central"/>
</dbReference>
<dbReference type="KEGG" id="cin:100187385"/>
<evidence type="ECO:0000313" key="9">
    <source>
        <dbReference type="Ensembl" id="ENSCINP00000008753.3"/>
    </source>
</evidence>
<dbReference type="GO" id="GO:0097745">
    <property type="term" value="P:mitochondrial tRNA 5'-end processing"/>
    <property type="evidence" value="ECO:0000318"/>
    <property type="project" value="GO_Central"/>
</dbReference>
<dbReference type="GO" id="GO:0004526">
    <property type="term" value="F:ribonuclease P activity"/>
    <property type="evidence" value="ECO:0000318"/>
    <property type="project" value="GO_Central"/>
</dbReference>
<dbReference type="FunCoup" id="F6YG96">
    <property type="interactions" value="36"/>
</dbReference>
<feature type="domain" description="PRORP" evidence="8">
    <location>
        <begin position="418"/>
        <end position="603"/>
    </location>
</feature>
<dbReference type="Gene3D" id="3.40.50.11980">
    <property type="match status" value="1"/>
</dbReference>
<evidence type="ECO:0000256" key="7">
    <source>
        <dbReference type="ARBA" id="ARBA00023128"/>
    </source>
</evidence>
<evidence type="ECO:0000256" key="1">
    <source>
        <dbReference type="ARBA" id="ARBA00004173"/>
    </source>
</evidence>
<keyword evidence="10" id="KW-1185">Reference proteome</keyword>
<protein>
    <submittedName>
        <fullName evidence="9">Mitochondrial ribonuclease P catalytic subunit</fullName>
    </submittedName>
</protein>
<reference evidence="9" key="3">
    <citation type="submission" date="2025-08" db="UniProtKB">
        <authorList>
            <consortium name="Ensembl"/>
        </authorList>
    </citation>
    <scope>IDENTIFICATION</scope>
</reference>